<evidence type="ECO:0000256" key="7">
    <source>
        <dbReference type="HAMAP-Rule" id="MF_00169"/>
    </source>
</evidence>
<dbReference type="InterPro" id="IPR036441">
    <property type="entry name" value="DHquinase_II_sf"/>
</dbReference>
<feature type="binding site" evidence="7 9">
    <location>
        <position position="74"/>
    </location>
    <ligand>
        <name>substrate</name>
    </ligand>
</feature>
<dbReference type="EMBL" id="SOBG01000006">
    <property type="protein sequence ID" value="TDT69145.1"/>
    <property type="molecule type" value="Genomic_DNA"/>
</dbReference>
<gene>
    <name evidence="7" type="primary">aroQ</name>
    <name evidence="11" type="ORF">EV215_1487</name>
</gene>
<feature type="active site" description="Proton donor" evidence="7 8">
    <location>
        <position position="100"/>
    </location>
</feature>
<name>A0AA46DYA3_9FUSO</name>
<evidence type="ECO:0000256" key="3">
    <source>
        <dbReference type="ARBA" id="ARBA00011037"/>
    </source>
</evidence>
<dbReference type="EC" id="4.2.1.10" evidence="5 7"/>
<dbReference type="HAMAP" id="MF_00169">
    <property type="entry name" value="AroQ"/>
    <property type="match status" value="1"/>
</dbReference>
<dbReference type="GO" id="GO:0008652">
    <property type="term" value="P:amino acid biosynthetic process"/>
    <property type="evidence" value="ECO:0007669"/>
    <property type="project" value="UniProtKB-KW"/>
</dbReference>
<comment type="caution">
    <text evidence="11">The sequence shown here is derived from an EMBL/GenBank/DDBJ whole genome shotgun (WGS) entry which is preliminary data.</text>
</comment>
<dbReference type="GO" id="GO:0003855">
    <property type="term" value="F:3-dehydroquinate dehydratase activity"/>
    <property type="evidence" value="ECO:0007669"/>
    <property type="project" value="UniProtKB-UniRule"/>
</dbReference>
<evidence type="ECO:0000256" key="4">
    <source>
        <dbReference type="ARBA" id="ARBA00011193"/>
    </source>
</evidence>
<dbReference type="NCBIfam" id="NF003805">
    <property type="entry name" value="PRK05395.1-2"/>
    <property type="match status" value="1"/>
</dbReference>
<feature type="binding site" evidence="7 9">
    <location>
        <begin position="101"/>
        <end position="102"/>
    </location>
    <ligand>
        <name>substrate</name>
    </ligand>
</feature>
<comment type="pathway">
    <text evidence="2 7">Metabolic intermediate biosynthesis; chorismate biosynthesis; chorismate from D-erythrose 4-phosphate and phosphoenolpyruvate: step 3/7.</text>
</comment>
<comment type="similarity">
    <text evidence="3 7">Belongs to the type-II 3-dehydroquinase family.</text>
</comment>
<dbReference type="PIRSF" id="PIRSF001399">
    <property type="entry name" value="DHquinase_II"/>
    <property type="match status" value="1"/>
</dbReference>
<evidence type="ECO:0000256" key="10">
    <source>
        <dbReference type="PIRSR" id="PIRSR001399-3"/>
    </source>
</evidence>
<evidence type="ECO:0000256" key="5">
    <source>
        <dbReference type="ARBA" id="ARBA00012060"/>
    </source>
</evidence>
<feature type="site" description="Transition state stabilizer" evidence="7 10">
    <location>
        <position position="17"/>
    </location>
</feature>
<dbReference type="GO" id="GO:0009423">
    <property type="term" value="P:chorismate biosynthetic process"/>
    <property type="evidence" value="ECO:0007669"/>
    <property type="project" value="UniProtKB-UniRule"/>
</dbReference>
<keyword evidence="6 7" id="KW-0456">Lyase</keyword>
<comment type="function">
    <text evidence="7">Catalyzes a trans-dehydration via an enolate intermediate.</text>
</comment>
<feature type="binding site" evidence="7 9">
    <location>
        <position position="87"/>
    </location>
    <ligand>
        <name>substrate</name>
    </ligand>
</feature>
<dbReference type="Pfam" id="PF01220">
    <property type="entry name" value="DHquinase_II"/>
    <property type="match status" value="1"/>
</dbReference>
<dbReference type="GO" id="GO:0019631">
    <property type="term" value="P:quinate catabolic process"/>
    <property type="evidence" value="ECO:0007669"/>
    <property type="project" value="TreeGrafter"/>
</dbReference>
<evidence type="ECO:0000256" key="1">
    <source>
        <dbReference type="ARBA" id="ARBA00001864"/>
    </source>
</evidence>
<reference evidence="11 12" key="1">
    <citation type="submission" date="2019-03" db="EMBL/GenBank/DDBJ databases">
        <title>Genomic Encyclopedia of Type Strains, Phase IV (KMG-IV): sequencing the most valuable type-strain genomes for metagenomic binning, comparative biology and taxonomic classification.</title>
        <authorList>
            <person name="Goeker M."/>
        </authorList>
    </citation>
    <scope>NUCLEOTIDE SEQUENCE [LARGE SCALE GENOMIC DNA]</scope>
    <source>
        <strain evidence="11 12">DSM 100055</strain>
    </source>
</reference>
<comment type="subunit">
    <text evidence="4 7">Homododecamer.</text>
</comment>
<dbReference type="PANTHER" id="PTHR21272:SF3">
    <property type="entry name" value="CATABOLIC 3-DEHYDROQUINASE"/>
    <property type="match status" value="1"/>
</dbReference>
<sequence>MKILVINGVNLNFLGKREKSLYGDKTLDDIINNIKIKAQKYNYEILDFQSNIEGEIVNRIQQAYFEDINYIIFNPGAFTHYSIAIRDALLSVKIPTIEVHMTNVYKREEFRHISVISDIVIGKLTGFGDIGYLMAIEYIKEKEESIDGVY</sequence>
<dbReference type="NCBIfam" id="TIGR01088">
    <property type="entry name" value="aroQ"/>
    <property type="match status" value="1"/>
</dbReference>
<dbReference type="Gene3D" id="3.40.50.9100">
    <property type="entry name" value="Dehydroquinase, class II"/>
    <property type="match status" value="1"/>
</dbReference>
<keyword evidence="7" id="KW-0028">Amino-acid biosynthesis</keyword>
<dbReference type="RefSeq" id="WP_134113357.1">
    <property type="nucleotide sequence ID" value="NZ_SOBG01000006.1"/>
</dbReference>
<evidence type="ECO:0000256" key="2">
    <source>
        <dbReference type="ARBA" id="ARBA00004902"/>
    </source>
</evidence>
<dbReference type="NCBIfam" id="NF003807">
    <property type="entry name" value="PRK05395.1-4"/>
    <property type="match status" value="1"/>
</dbReference>
<evidence type="ECO:0000313" key="11">
    <source>
        <dbReference type="EMBL" id="TDT69145.1"/>
    </source>
</evidence>
<keyword evidence="12" id="KW-1185">Reference proteome</keyword>
<dbReference type="CDD" id="cd00466">
    <property type="entry name" value="DHQase_II"/>
    <property type="match status" value="1"/>
</dbReference>
<evidence type="ECO:0000256" key="9">
    <source>
        <dbReference type="PIRSR" id="PIRSR001399-2"/>
    </source>
</evidence>
<evidence type="ECO:0000313" key="12">
    <source>
        <dbReference type="Proteomes" id="UP000294678"/>
    </source>
</evidence>
<feature type="active site" description="Proton acceptor" evidence="7 8">
    <location>
        <position position="22"/>
    </location>
</feature>
<protein>
    <recommendedName>
        <fullName evidence="5 7">3-dehydroquinate dehydratase</fullName>
        <shortName evidence="7">3-dehydroquinase</shortName>
        <ecNumber evidence="5 7">4.2.1.10</ecNumber>
    </recommendedName>
    <alternativeName>
        <fullName evidence="7">Type II DHQase</fullName>
    </alternativeName>
</protein>
<dbReference type="Proteomes" id="UP000294678">
    <property type="component" value="Unassembled WGS sequence"/>
</dbReference>
<dbReference type="PANTHER" id="PTHR21272">
    <property type="entry name" value="CATABOLIC 3-DEHYDROQUINASE"/>
    <property type="match status" value="1"/>
</dbReference>
<accession>A0AA46DYA3</accession>
<organism evidence="11 12">
    <name type="scientific">Hypnocyclicus thermotrophus</name>
    <dbReference type="NCBI Taxonomy" id="1627895"/>
    <lineage>
        <taxon>Bacteria</taxon>
        <taxon>Fusobacteriati</taxon>
        <taxon>Fusobacteriota</taxon>
        <taxon>Fusobacteriia</taxon>
        <taxon>Fusobacteriales</taxon>
        <taxon>Fusobacteriaceae</taxon>
        <taxon>Hypnocyclicus</taxon>
    </lineage>
</organism>
<dbReference type="InterPro" id="IPR001874">
    <property type="entry name" value="DHquinase_II"/>
</dbReference>
<dbReference type="AlphaFoldDB" id="A0AA46DYA3"/>
<dbReference type="SUPFAM" id="SSF52304">
    <property type="entry name" value="Type II 3-dehydroquinate dehydratase"/>
    <property type="match status" value="1"/>
</dbReference>
<evidence type="ECO:0000256" key="8">
    <source>
        <dbReference type="PIRSR" id="PIRSR001399-1"/>
    </source>
</evidence>
<evidence type="ECO:0000256" key="6">
    <source>
        <dbReference type="ARBA" id="ARBA00023239"/>
    </source>
</evidence>
<feature type="binding site" evidence="7 9">
    <location>
        <position position="111"/>
    </location>
    <ligand>
        <name>substrate</name>
    </ligand>
</feature>
<comment type="catalytic activity">
    <reaction evidence="1 7">
        <text>3-dehydroquinate = 3-dehydroshikimate + H2O</text>
        <dbReference type="Rhea" id="RHEA:21096"/>
        <dbReference type="ChEBI" id="CHEBI:15377"/>
        <dbReference type="ChEBI" id="CHEBI:16630"/>
        <dbReference type="ChEBI" id="CHEBI:32364"/>
        <dbReference type="EC" id="4.2.1.10"/>
    </reaction>
</comment>
<dbReference type="GO" id="GO:0009073">
    <property type="term" value="P:aromatic amino acid family biosynthetic process"/>
    <property type="evidence" value="ECO:0007669"/>
    <property type="project" value="UniProtKB-KW"/>
</dbReference>
<proteinExistence type="inferred from homology"/>
<keyword evidence="7" id="KW-0057">Aromatic amino acid biosynthesis</keyword>
<feature type="binding site" evidence="7 9">
    <location>
        <position position="80"/>
    </location>
    <ligand>
        <name>substrate</name>
    </ligand>
</feature>